<keyword evidence="1" id="KW-0472">Membrane</keyword>
<keyword evidence="3" id="KW-1185">Reference proteome</keyword>
<accession>A0ABT0E498</accession>
<comment type="caution">
    <text evidence="2">The sequence shown here is derived from an EMBL/GenBank/DDBJ whole genome shotgun (WGS) entry which is preliminary data.</text>
</comment>
<keyword evidence="1" id="KW-0812">Transmembrane</keyword>
<feature type="transmembrane region" description="Helical" evidence="1">
    <location>
        <begin position="92"/>
        <end position="114"/>
    </location>
</feature>
<protein>
    <recommendedName>
        <fullName evidence="4">DUF1269 domain-containing protein</fullName>
    </recommendedName>
</protein>
<organism evidence="2 3">
    <name type="scientific">Alcanivorax quisquiliarum</name>
    <dbReference type="NCBI Taxonomy" id="2933565"/>
    <lineage>
        <taxon>Bacteria</taxon>
        <taxon>Pseudomonadati</taxon>
        <taxon>Pseudomonadota</taxon>
        <taxon>Gammaproteobacteria</taxon>
        <taxon>Oceanospirillales</taxon>
        <taxon>Alcanivoracaceae</taxon>
        <taxon>Alcanivorax</taxon>
    </lineage>
</organism>
<proteinExistence type="predicted"/>
<sequence length="172" mass="18930">MKRFYFLTQSLPSVTGINHDLAAAGIGSNRMSVIGPDTAELERAQLQVPSLWSQTDIVYAGFWGGVIGVVIGALVGFMLMAADPFGLPLNAWAVWITAAFSGAHGAWMGGLVGISRRNHHLLRYLAEVEQGRYLVMVDADDDDQVRRVTRVMNEKHREARQAGMEENYSPIL</sequence>
<evidence type="ECO:0008006" key="4">
    <source>
        <dbReference type="Google" id="ProtNLM"/>
    </source>
</evidence>
<gene>
    <name evidence="2" type="ORF">MU846_02905</name>
</gene>
<dbReference type="EMBL" id="JALKII010000001">
    <property type="protein sequence ID" value="MCK0536647.1"/>
    <property type="molecule type" value="Genomic_DNA"/>
</dbReference>
<evidence type="ECO:0000313" key="2">
    <source>
        <dbReference type="EMBL" id="MCK0536647.1"/>
    </source>
</evidence>
<evidence type="ECO:0000313" key="3">
    <source>
        <dbReference type="Proteomes" id="UP001165524"/>
    </source>
</evidence>
<evidence type="ECO:0000256" key="1">
    <source>
        <dbReference type="SAM" id="Phobius"/>
    </source>
</evidence>
<keyword evidence="1" id="KW-1133">Transmembrane helix</keyword>
<reference evidence="2" key="1">
    <citation type="submission" date="2022-04" db="EMBL/GenBank/DDBJ databases">
        <title>Alcanivorax sp. CY1518 draft genome sequence.</title>
        <authorList>
            <person name="Zhao G."/>
            <person name="An M."/>
        </authorList>
    </citation>
    <scope>NUCLEOTIDE SEQUENCE</scope>
    <source>
        <strain evidence="2">CY1518</strain>
    </source>
</reference>
<name>A0ABT0E498_9GAMM</name>
<dbReference type="RefSeq" id="WP_246948156.1">
    <property type="nucleotide sequence ID" value="NZ_JALKII010000001.1"/>
</dbReference>
<dbReference type="Proteomes" id="UP001165524">
    <property type="component" value="Unassembled WGS sequence"/>
</dbReference>
<feature type="transmembrane region" description="Helical" evidence="1">
    <location>
        <begin position="57"/>
        <end position="80"/>
    </location>
</feature>